<keyword evidence="1" id="KW-0812">Transmembrane</keyword>
<keyword evidence="1" id="KW-0472">Membrane</keyword>
<evidence type="ECO:0000256" key="1">
    <source>
        <dbReference type="SAM" id="Phobius"/>
    </source>
</evidence>
<keyword evidence="3" id="KW-1185">Reference proteome</keyword>
<dbReference type="Proteomes" id="UP001500200">
    <property type="component" value="Unassembled WGS sequence"/>
</dbReference>
<dbReference type="EMBL" id="BAABKK010000018">
    <property type="protein sequence ID" value="GAA5196609.1"/>
    <property type="molecule type" value="Genomic_DNA"/>
</dbReference>
<sequence>MPGLRSDQWTYGEYAHCPDAKPGMSTGPGVWLRLEPMSSEPEESANISPAVRWGLGAVLFGLLAVSIASAKAEWWTLVGAIACGAAACLFAARAILAARQSR</sequence>
<name>A0ABP9SJR8_9MICC</name>
<keyword evidence="1" id="KW-1133">Transmembrane helix</keyword>
<feature type="transmembrane region" description="Helical" evidence="1">
    <location>
        <begin position="50"/>
        <end position="68"/>
    </location>
</feature>
<evidence type="ECO:0000313" key="3">
    <source>
        <dbReference type="Proteomes" id="UP001500200"/>
    </source>
</evidence>
<protein>
    <recommendedName>
        <fullName evidence="4">DUF2530 domain-containing protein</fullName>
    </recommendedName>
</protein>
<proteinExistence type="predicted"/>
<gene>
    <name evidence="2" type="ORF">GCM10023346_29510</name>
</gene>
<organism evidence="2 3">
    <name type="scientific">Arthrobacter gyeryongensis</name>
    <dbReference type="NCBI Taxonomy" id="1650592"/>
    <lineage>
        <taxon>Bacteria</taxon>
        <taxon>Bacillati</taxon>
        <taxon>Actinomycetota</taxon>
        <taxon>Actinomycetes</taxon>
        <taxon>Micrococcales</taxon>
        <taxon>Micrococcaceae</taxon>
        <taxon>Arthrobacter</taxon>
    </lineage>
</organism>
<evidence type="ECO:0000313" key="2">
    <source>
        <dbReference type="EMBL" id="GAA5196609.1"/>
    </source>
</evidence>
<evidence type="ECO:0008006" key="4">
    <source>
        <dbReference type="Google" id="ProtNLM"/>
    </source>
</evidence>
<feature type="transmembrane region" description="Helical" evidence="1">
    <location>
        <begin position="74"/>
        <end position="96"/>
    </location>
</feature>
<accession>A0ABP9SJR8</accession>
<comment type="caution">
    <text evidence="2">The sequence shown here is derived from an EMBL/GenBank/DDBJ whole genome shotgun (WGS) entry which is preliminary data.</text>
</comment>
<reference evidence="3" key="1">
    <citation type="journal article" date="2019" name="Int. J. Syst. Evol. Microbiol.">
        <title>The Global Catalogue of Microorganisms (GCM) 10K type strain sequencing project: providing services to taxonomists for standard genome sequencing and annotation.</title>
        <authorList>
            <consortium name="The Broad Institute Genomics Platform"/>
            <consortium name="The Broad Institute Genome Sequencing Center for Infectious Disease"/>
            <person name="Wu L."/>
            <person name="Ma J."/>
        </authorList>
    </citation>
    <scope>NUCLEOTIDE SEQUENCE [LARGE SCALE GENOMIC DNA]</scope>
    <source>
        <strain evidence="3">JCM 18514</strain>
    </source>
</reference>